<keyword evidence="1" id="KW-0472">Membrane</keyword>
<feature type="chain" id="PRO_5036883252" evidence="2">
    <location>
        <begin position="23"/>
        <end position="86"/>
    </location>
</feature>
<feature type="signal peptide" evidence="2">
    <location>
        <begin position="1"/>
        <end position="22"/>
    </location>
</feature>
<proteinExistence type="predicted"/>
<keyword evidence="4" id="KW-1185">Reference proteome</keyword>
<dbReference type="Proteomes" id="UP000627292">
    <property type="component" value="Unassembled WGS sequence"/>
</dbReference>
<keyword evidence="1" id="KW-1133">Transmembrane helix</keyword>
<evidence type="ECO:0000256" key="2">
    <source>
        <dbReference type="SAM" id="SignalP"/>
    </source>
</evidence>
<sequence>MKKYWLLAVSATAYNIAAACNACQKQQPKLLKNITHGTGPDSNWDYLIVSIAAVIVLFTLYYSVKWLIRPGEQSPSHIKQLVITQP</sequence>
<dbReference type="PROSITE" id="PS51257">
    <property type="entry name" value="PROKAR_LIPOPROTEIN"/>
    <property type="match status" value="1"/>
</dbReference>
<dbReference type="EMBL" id="BMIB01000001">
    <property type="protein sequence ID" value="GGH58723.1"/>
    <property type="molecule type" value="Genomic_DNA"/>
</dbReference>
<dbReference type="AlphaFoldDB" id="A0A917MQR6"/>
<name>A0A917MQR6_9BACT</name>
<evidence type="ECO:0000313" key="4">
    <source>
        <dbReference type="Proteomes" id="UP000627292"/>
    </source>
</evidence>
<comment type="caution">
    <text evidence="3">The sequence shown here is derived from an EMBL/GenBank/DDBJ whole genome shotgun (WGS) entry which is preliminary data.</text>
</comment>
<feature type="transmembrane region" description="Helical" evidence="1">
    <location>
        <begin position="46"/>
        <end position="64"/>
    </location>
</feature>
<reference evidence="3" key="2">
    <citation type="submission" date="2020-09" db="EMBL/GenBank/DDBJ databases">
        <authorList>
            <person name="Sun Q."/>
            <person name="Zhou Y."/>
        </authorList>
    </citation>
    <scope>NUCLEOTIDE SEQUENCE</scope>
    <source>
        <strain evidence="3">CGMCC 1.15290</strain>
    </source>
</reference>
<reference evidence="3" key="1">
    <citation type="journal article" date="2014" name="Int. J. Syst. Evol. Microbiol.">
        <title>Complete genome sequence of Corynebacterium casei LMG S-19264T (=DSM 44701T), isolated from a smear-ripened cheese.</title>
        <authorList>
            <consortium name="US DOE Joint Genome Institute (JGI-PGF)"/>
            <person name="Walter F."/>
            <person name="Albersmeier A."/>
            <person name="Kalinowski J."/>
            <person name="Ruckert C."/>
        </authorList>
    </citation>
    <scope>NUCLEOTIDE SEQUENCE</scope>
    <source>
        <strain evidence="3">CGMCC 1.15290</strain>
    </source>
</reference>
<keyword evidence="2" id="KW-0732">Signal</keyword>
<evidence type="ECO:0000313" key="3">
    <source>
        <dbReference type="EMBL" id="GGH58723.1"/>
    </source>
</evidence>
<dbReference type="RefSeq" id="WP_188950346.1">
    <property type="nucleotide sequence ID" value="NZ_BMIB01000001.1"/>
</dbReference>
<protein>
    <submittedName>
        <fullName evidence="3">Uncharacterized protein</fullName>
    </submittedName>
</protein>
<evidence type="ECO:0000256" key="1">
    <source>
        <dbReference type="SAM" id="Phobius"/>
    </source>
</evidence>
<accession>A0A917MQR6</accession>
<gene>
    <name evidence="3" type="ORF">GCM10011379_04720</name>
</gene>
<keyword evidence="1" id="KW-0812">Transmembrane</keyword>
<organism evidence="3 4">
    <name type="scientific">Filimonas zeae</name>
    <dbReference type="NCBI Taxonomy" id="1737353"/>
    <lineage>
        <taxon>Bacteria</taxon>
        <taxon>Pseudomonadati</taxon>
        <taxon>Bacteroidota</taxon>
        <taxon>Chitinophagia</taxon>
        <taxon>Chitinophagales</taxon>
        <taxon>Chitinophagaceae</taxon>
        <taxon>Filimonas</taxon>
    </lineage>
</organism>